<evidence type="ECO:0000313" key="7">
    <source>
        <dbReference type="Proteomes" id="UP001055153"/>
    </source>
</evidence>
<dbReference type="InterPro" id="IPR050166">
    <property type="entry name" value="ABC_transporter_ATP-bind"/>
</dbReference>
<evidence type="ECO:0000259" key="5">
    <source>
        <dbReference type="PROSITE" id="PS50893"/>
    </source>
</evidence>
<dbReference type="SUPFAM" id="SSF52540">
    <property type="entry name" value="P-loop containing nucleoside triphosphate hydrolases"/>
    <property type="match status" value="1"/>
</dbReference>
<dbReference type="RefSeq" id="WP_238233291.1">
    <property type="nucleotide sequence ID" value="NZ_BPQQ01000003.1"/>
</dbReference>
<dbReference type="Proteomes" id="UP001055153">
    <property type="component" value="Unassembled WGS sequence"/>
</dbReference>
<dbReference type="InterPro" id="IPR003593">
    <property type="entry name" value="AAA+_ATPase"/>
</dbReference>
<dbReference type="Pfam" id="PF00005">
    <property type="entry name" value="ABC_tran"/>
    <property type="match status" value="1"/>
</dbReference>
<dbReference type="Gene3D" id="3.40.50.300">
    <property type="entry name" value="P-loop containing nucleotide triphosphate hydrolases"/>
    <property type="match status" value="1"/>
</dbReference>
<reference evidence="6" key="2">
    <citation type="submission" date="2021-08" db="EMBL/GenBank/DDBJ databases">
        <authorList>
            <person name="Tani A."/>
            <person name="Ola A."/>
            <person name="Ogura Y."/>
            <person name="Katsura K."/>
            <person name="Hayashi T."/>
        </authorList>
    </citation>
    <scope>NUCLEOTIDE SEQUENCE</scope>
    <source>
        <strain evidence="6">DSM 17168</strain>
    </source>
</reference>
<protein>
    <submittedName>
        <fullName evidence="6">Aliphatic sulfonates import ATP-binding protein SsuB</fullName>
    </submittedName>
</protein>
<keyword evidence="2" id="KW-0813">Transport</keyword>
<dbReference type="EMBL" id="BPQQ01000003">
    <property type="protein sequence ID" value="GJD98332.1"/>
    <property type="molecule type" value="Genomic_DNA"/>
</dbReference>
<evidence type="ECO:0000256" key="1">
    <source>
        <dbReference type="ARBA" id="ARBA00005417"/>
    </source>
</evidence>
<comment type="similarity">
    <text evidence="1">Belongs to the ABC transporter superfamily.</text>
</comment>
<dbReference type="GO" id="GO:0005524">
    <property type="term" value="F:ATP binding"/>
    <property type="evidence" value="ECO:0007669"/>
    <property type="project" value="UniProtKB-KW"/>
</dbReference>
<evidence type="ECO:0000256" key="2">
    <source>
        <dbReference type="ARBA" id="ARBA00022448"/>
    </source>
</evidence>
<comment type="caution">
    <text evidence="6">The sequence shown here is derived from an EMBL/GenBank/DDBJ whole genome shotgun (WGS) entry which is preliminary data.</text>
</comment>
<evidence type="ECO:0000256" key="3">
    <source>
        <dbReference type="ARBA" id="ARBA00022741"/>
    </source>
</evidence>
<organism evidence="6 7">
    <name type="scientific">Methylobacterium isbiliense</name>
    <dbReference type="NCBI Taxonomy" id="315478"/>
    <lineage>
        <taxon>Bacteria</taxon>
        <taxon>Pseudomonadati</taxon>
        <taxon>Pseudomonadota</taxon>
        <taxon>Alphaproteobacteria</taxon>
        <taxon>Hyphomicrobiales</taxon>
        <taxon>Methylobacteriaceae</taxon>
        <taxon>Methylobacterium</taxon>
    </lineage>
</organism>
<dbReference type="InterPro" id="IPR027417">
    <property type="entry name" value="P-loop_NTPase"/>
</dbReference>
<keyword evidence="3" id="KW-0547">Nucleotide-binding</keyword>
<dbReference type="PROSITE" id="PS50893">
    <property type="entry name" value="ABC_TRANSPORTER_2"/>
    <property type="match status" value="1"/>
</dbReference>
<keyword evidence="7" id="KW-1185">Reference proteome</keyword>
<keyword evidence="4 6" id="KW-0067">ATP-binding</keyword>
<proteinExistence type="inferred from homology"/>
<evidence type="ECO:0000256" key="4">
    <source>
        <dbReference type="ARBA" id="ARBA00022840"/>
    </source>
</evidence>
<dbReference type="InterPro" id="IPR017871">
    <property type="entry name" value="ABC_transporter-like_CS"/>
</dbReference>
<dbReference type="PANTHER" id="PTHR42788:SF19">
    <property type="entry name" value="ALIPHATIC SULFONATES IMPORT ATP-BINDING PROTEIN SSUB 2"/>
    <property type="match status" value="1"/>
</dbReference>
<gene>
    <name evidence="6" type="primary">ssuB_1</name>
    <name evidence="6" type="ORF">GMJLKIPL_0239</name>
</gene>
<dbReference type="PANTHER" id="PTHR42788">
    <property type="entry name" value="TAURINE IMPORT ATP-BINDING PROTEIN-RELATED"/>
    <property type="match status" value="1"/>
</dbReference>
<dbReference type="PROSITE" id="PS00211">
    <property type="entry name" value="ABC_TRANSPORTER_1"/>
    <property type="match status" value="1"/>
</dbReference>
<evidence type="ECO:0000313" key="6">
    <source>
        <dbReference type="EMBL" id="GJD98332.1"/>
    </source>
</evidence>
<accession>A0ABQ4S7J8</accession>
<sequence length="246" mass="26597">MPDAGADPALSVAIRRKAYASRSGPVEAVRDLTFTVQPGETVCLIGPSGAGKTTTLRILLGLDRDYEGTVTPDPDRVRSGMVFQEPRLLPWRSVEENVRLSLPRRERGRSLDALFDELGLAPWRGSYPRELSLGMARRVALARALAIEPRLLVLDEPFVSLDDAAAAGLRGIVFAAARRRGAAVLMVTHNVPEALEVADRLLLLTPRPASLAATVPLATPRPERSRAWADAVRQDLAARFPATVAA</sequence>
<reference evidence="6" key="1">
    <citation type="journal article" date="2021" name="Front. Microbiol.">
        <title>Comprehensive Comparative Genomics and Phenotyping of Methylobacterium Species.</title>
        <authorList>
            <person name="Alessa O."/>
            <person name="Ogura Y."/>
            <person name="Fujitani Y."/>
            <person name="Takami H."/>
            <person name="Hayashi T."/>
            <person name="Sahin N."/>
            <person name="Tani A."/>
        </authorList>
    </citation>
    <scope>NUCLEOTIDE SEQUENCE</scope>
    <source>
        <strain evidence="6">DSM 17168</strain>
    </source>
</reference>
<feature type="domain" description="ABC transporter" evidence="5">
    <location>
        <begin position="14"/>
        <end position="231"/>
    </location>
</feature>
<dbReference type="SMART" id="SM00382">
    <property type="entry name" value="AAA"/>
    <property type="match status" value="1"/>
</dbReference>
<name>A0ABQ4S7J8_9HYPH</name>
<dbReference type="InterPro" id="IPR003439">
    <property type="entry name" value="ABC_transporter-like_ATP-bd"/>
</dbReference>